<keyword evidence="3" id="KW-1185">Reference proteome</keyword>
<feature type="domain" description="Methyltransferase FkbM" evidence="1">
    <location>
        <begin position="63"/>
        <end position="207"/>
    </location>
</feature>
<evidence type="ECO:0000313" key="2">
    <source>
        <dbReference type="EMBL" id="SHK18745.1"/>
    </source>
</evidence>
<dbReference type="AlphaFoldDB" id="A0A1M6QF04"/>
<proteinExistence type="predicted"/>
<dbReference type="GO" id="GO:0008168">
    <property type="term" value="F:methyltransferase activity"/>
    <property type="evidence" value="ECO:0007669"/>
    <property type="project" value="UniProtKB-KW"/>
</dbReference>
<gene>
    <name evidence="2" type="ORF">SAMN02745194_04390</name>
</gene>
<dbReference type="OrthoDB" id="456767at2"/>
<evidence type="ECO:0000313" key="3">
    <source>
        <dbReference type="Proteomes" id="UP000184387"/>
    </source>
</evidence>
<dbReference type="Pfam" id="PF05050">
    <property type="entry name" value="Methyltransf_21"/>
    <property type="match status" value="1"/>
</dbReference>
<evidence type="ECO:0000259" key="1">
    <source>
        <dbReference type="Pfam" id="PF05050"/>
    </source>
</evidence>
<dbReference type="Proteomes" id="UP000184387">
    <property type="component" value="Unassembled WGS sequence"/>
</dbReference>
<dbReference type="InterPro" id="IPR029063">
    <property type="entry name" value="SAM-dependent_MTases_sf"/>
</dbReference>
<dbReference type="STRING" id="198092.SAMN02745194_04390"/>
<dbReference type="InterPro" id="IPR006342">
    <property type="entry name" value="FkbM_mtfrase"/>
</dbReference>
<dbReference type="NCBIfam" id="TIGR01444">
    <property type="entry name" value="fkbM_fam"/>
    <property type="match status" value="1"/>
</dbReference>
<dbReference type="SUPFAM" id="SSF53335">
    <property type="entry name" value="S-adenosyl-L-methionine-dependent methyltransferases"/>
    <property type="match status" value="1"/>
</dbReference>
<keyword evidence="2" id="KW-0808">Transferase</keyword>
<accession>A0A1M6QF04</accession>
<reference evidence="2 3" key="1">
    <citation type="submission" date="2016-11" db="EMBL/GenBank/DDBJ databases">
        <authorList>
            <person name="Jaros S."/>
            <person name="Januszkiewicz K."/>
            <person name="Wedrychowicz H."/>
        </authorList>
    </citation>
    <scope>NUCLEOTIDE SEQUENCE [LARGE SCALE GENOMIC DNA]</scope>
    <source>
        <strain evidence="2 3">DSM 14916</strain>
    </source>
</reference>
<sequence>MDLFETNGVKIDLSHPRVAPVAEEFRRGSFEGREAKLVRQVVRRHHRILEMGTCTGFVAMIAARIVGAGAILCYEANPQNAALAAHHFAANDLPITIANAVLLSRRAAAGKPPTVPFFMSPSLVSSSLIPIPRRDSVEVPVAIFEEEVSRHGANFLIMDIEGGEVELLGTADLDPITGILMETHYRKAGIGPTDAMIKRLYDRGFRINLRNSGSETLHLYREGHEADLEGAW</sequence>
<dbReference type="RefSeq" id="WP_073138888.1">
    <property type="nucleotide sequence ID" value="NZ_FQZF01000035.1"/>
</dbReference>
<organism evidence="2 3">
    <name type="scientific">Muricoccus roseus</name>
    <dbReference type="NCBI Taxonomy" id="198092"/>
    <lineage>
        <taxon>Bacteria</taxon>
        <taxon>Pseudomonadati</taxon>
        <taxon>Pseudomonadota</taxon>
        <taxon>Alphaproteobacteria</taxon>
        <taxon>Acetobacterales</taxon>
        <taxon>Roseomonadaceae</taxon>
        <taxon>Muricoccus</taxon>
    </lineage>
</organism>
<dbReference type="GO" id="GO:0032259">
    <property type="term" value="P:methylation"/>
    <property type="evidence" value="ECO:0007669"/>
    <property type="project" value="UniProtKB-KW"/>
</dbReference>
<dbReference type="EMBL" id="FQZF01000035">
    <property type="protein sequence ID" value="SHK18745.1"/>
    <property type="molecule type" value="Genomic_DNA"/>
</dbReference>
<dbReference type="Gene3D" id="3.40.50.150">
    <property type="entry name" value="Vaccinia Virus protein VP39"/>
    <property type="match status" value="1"/>
</dbReference>
<keyword evidence="2" id="KW-0489">Methyltransferase</keyword>
<name>A0A1M6QF04_9PROT</name>
<protein>
    <submittedName>
        <fullName evidence="2">Methyltransferase, FkbM family</fullName>
    </submittedName>
</protein>